<dbReference type="InterPro" id="IPR036866">
    <property type="entry name" value="RibonucZ/Hydroxyglut_hydro"/>
</dbReference>
<feature type="chain" id="PRO_5012696867" evidence="1">
    <location>
        <begin position="24"/>
        <end position="288"/>
    </location>
</feature>
<protein>
    <submittedName>
        <fullName evidence="2">Zn-dependent hydrolase</fullName>
    </submittedName>
</protein>
<keyword evidence="3" id="KW-1185">Reference proteome</keyword>
<dbReference type="EMBL" id="CP021404">
    <property type="protein sequence ID" value="ATI43491.1"/>
    <property type="molecule type" value="Genomic_DNA"/>
</dbReference>
<reference evidence="2 3" key="1">
    <citation type="submission" date="2017-05" db="EMBL/GenBank/DDBJ databases">
        <title>Comparative genomic and metabolic analysis of manganese-oxidizing mechanisms in Celeribater manganoxidans DY25T: its adaption to the environment of polymetallic nodule.</title>
        <authorList>
            <person name="Wang X."/>
        </authorList>
    </citation>
    <scope>NUCLEOTIDE SEQUENCE [LARGE SCALE GENOMIC DNA]</scope>
    <source>
        <strain evidence="2 3">DY25</strain>
    </source>
</reference>
<feature type="signal peptide" evidence="1">
    <location>
        <begin position="1"/>
        <end position="23"/>
    </location>
</feature>
<dbReference type="Gene3D" id="3.60.15.10">
    <property type="entry name" value="Ribonuclease Z/Hydroxyacylglutathione hydrolase-like"/>
    <property type="match status" value="1"/>
</dbReference>
<dbReference type="OrthoDB" id="7343000at2"/>
<evidence type="ECO:0000313" key="3">
    <source>
        <dbReference type="Proteomes" id="UP000219050"/>
    </source>
</evidence>
<dbReference type="PANTHER" id="PTHR39189">
    <property type="entry name" value="UPF0173 METAL-DEPENDENT HYDROLASE YTKL"/>
    <property type="match status" value="1"/>
</dbReference>
<dbReference type="KEGG" id="cmag:CBW24_14765"/>
<dbReference type="AlphaFoldDB" id="A0A291M3C8"/>
<keyword evidence="2" id="KW-0378">Hydrolase</keyword>
<dbReference type="Pfam" id="PF13483">
    <property type="entry name" value="Lactamase_B_3"/>
    <property type="match status" value="1"/>
</dbReference>
<dbReference type="Proteomes" id="UP000219050">
    <property type="component" value="Chromosome"/>
</dbReference>
<name>A0A291M3C8_9RHOB</name>
<evidence type="ECO:0000256" key="1">
    <source>
        <dbReference type="SAM" id="SignalP"/>
    </source>
</evidence>
<organism evidence="2 3">
    <name type="scientific">Pacificitalea manganoxidans</name>
    <dbReference type="NCBI Taxonomy" id="1411902"/>
    <lineage>
        <taxon>Bacteria</taxon>
        <taxon>Pseudomonadati</taxon>
        <taxon>Pseudomonadota</taxon>
        <taxon>Alphaproteobacteria</taxon>
        <taxon>Rhodobacterales</taxon>
        <taxon>Paracoccaceae</taxon>
        <taxon>Pacificitalea</taxon>
    </lineage>
</organism>
<dbReference type="SUPFAM" id="SSF56281">
    <property type="entry name" value="Metallo-hydrolase/oxidoreductase"/>
    <property type="match status" value="1"/>
</dbReference>
<accession>A0A291M3C8</accession>
<evidence type="ECO:0000313" key="2">
    <source>
        <dbReference type="EMBL" id="ATI43491.1"/>
    </source>
</evidence>
<gene>
    <name evidence="2" type="ORF">CBW24_14765</name>
</gene>
<sequence length="288" mass="31096">MLIPRLRRAGLTLALLAPLTAQAQSTAERIPSHCLSLARAAPQEARIIPAAWTDPVRAEAVRISYVDHSMFLLQTPGGLNMMTDYNGFHGNSGLIPDVVTMNHAHSSHWAPAPDPAIPHVLQGWADAQGPAQHALDLGEVLVRNVPTDIRGRLGTAPVEEDGNSIFIFEMAGLCIGHLGHLHHIPDAEQLAAIGRLDVVMAPVDGGMTLDLPSMIETLQRFRASVVIPMHWFSEASLQRFTSGMEDQFDIVRAGMSDLTLTRHSLPGRPTVMVLEPAWLTGPAPSPGD</sequence>
<dbReference type="PANTHER" id="PTHR39189:SF1">
    <property type="entry name" value="UPF0173 METAL-DEPENDENT HYDROLASE YTKL"/>
    <property type="match status" value="1"/>
</dbReference>
<keyword evidence="1" id="KW-0732">Signal</keyword>
<proteinExistence type="predicted"/>
<dbReference type="GO" id="GO:0016787">
    <property type="term" value="F:hydrolase activity"/>
    <property type="evidence" value="ECO:0007669"/>
    <property type="project" value="UniProtKB-KW"/>
</dbReference>